<keyword evidence="2" id="KW-1185">Reference proteome</keyword>
<dbReference type="InterPro" id="IPR032633">
    <property type="entry name" value="ThiJ-like"/>
</dbReference>
<dbReference type="Proteomes" id="UP000406256">
    <property type="component" value="Unassembled WGS sequence"/>
</dbReference>
<dbReference type="GO" id="GO:0016740">
    <property type="term" value="F:transferase activity"/>
    <property type="evidence" value="ECO:0007669"/>
    <property type="project" value="UniProtKB-KW"/>
</dbReference>
<dbReference type="GO" id="GO:0019243">
    <property type="term" value="P:methylglyoxal catabolic process to D-lactate via S-lactoyl-glutathione"/>
    <property type="evidence" value="ECO:0007669"/>
    <property type="project" value="TreeGrafter"/>
</dbReference>
<keyword evidence="1" id="KW-0808">Transferase</keyword>
<proteinExistence type="predicted"/>
<dbReference type="InterPro" id="IPR050325">
    <property type="entry name" value="Prot/Nucl_acid_deglycase"/>
</dbReference>
<dbReference type="RefSeq" id="WP_174994783.1">
    <property type="nucleotide sequence ID" value="NZ_CABPSB010000001.1"/>
</dbReference>
<protein>
    <submittedName>
        <fullName evidence="1">Dimethylallyltransferase</fullName>
    </submittedName>
</protein>
<sequence>MTRFPNSDKPAVCEAKWGIFSRVGISMVAAVVMAAASAQVQAEDRGKVLVIMSSAHQLELRDGKTYETGYYLDELEIPLRKMLDAGYTAVFASPDGKAPSYDKVSYDKMFFGGSEQALKKAVELVTSDKGPVHPKKLSTILAEGINDYVGVFIPGGHAPMQDLSQDKDLGKILLTFHETRRPTGVICHGPTALLSTLSDPVAFRKAIIAGDTNATSQIAKGWPYAGYRLTTFSSGEEKFIEGPGAQLGGSVQFYAADALAEAGAHVDRVAAWQPNVVEDRELVSGQQPFSSEAFGDAFVAKLKTASKAK</sequence>
<dbReference type="EMBL" id="CABPSB010000001">
    <property type="protein sequence ID" value="VVD59108.1"/>
    <property type="molecule type" value="Genomic_DNA"/>
</dbReference>
<dbReference type="PANTHER" id="PTHR48094:SF22">
    <property type="entry name" value="DJ-1_PFPI DOMAIN-CONTAINING PROTEIN"/>
    <property type="match status" value="1"/>
</dbReference>
<evidence type="ECO:0000313" key="1">
    <source>
        <dbReference type="EMBL" id="VVD59108.1"/>
    </source>
</evidence>
<reference evidence="1 2" key="1">
    <citation type="submission" date="2019-08" db="EMBL/GenBank/DDBJ databases">
        <authorList>
            <person name="Peeters C."/>
        </authorList>
    </citation>
    <scope>NUCLEOTIDE SEQUENCE [LARGE SCALE GENOMIC DNA]</scope>
    <source>
        <strain evidence="1 2">LMG 31108</strain>
    </source>
</reference>
<accession>A0A5E4RAF9</accession>
<organism evidence="1 2">
    <name type="scientific">Pandoraea anhela</name>
    <dbReference type="NCBI Taxonomy" id="2508295"/>
    <lineage>
        <taxon>Bacteria</taxon>
        <taxon>Pseudomonadati</taxon>
        <taxon>Pseudomonadota</taxon>
        <taxon>Betaproteobacteria</taxon>
        <taxon>Burkholderiales</taxon>
        <taxon>Burkholderiaceae</taxon>
        <taxon>Pandoraea</taxon>
    </lineage>
</organism>
<dbReference type="SUPFAM" id="SSF52317">
    <property type="entry name" value="Class I glutamine amidotransferase-like"/>
    <property type="match status" value="1"/>
</dbReference>
<dbReference type="AlphaFoldDB" id="A0A5E4RAF9"/>
<dbReference type="Gene3D" id="3.40.50.880">
    <property type="match status" value="1"/>
</dbReference>
<dbReference type="InterPro" id="IPR029062">
    <property type="entry name" value="Class_I_gatase-like"/>
</dbReference>
<evidence type="ECO:0000313" key="2">
    <source>
        <dbReference type="Proteomes" id="UP000406256"/>
    </source>
</evidence>
<dbReference type="CDD" id="cd03141">
    <property type="entry name" value="GATase1_Hsp31_like"/>
    <property type="match status" value="1"/>
</dbReference>
<dbReference type="Pfam" id="PF17124">
    <property type="entry name" value="ThiJ_like"/>
    <property type="match status" value="1"/>
</dbReference>
<gene>
    <name evidence="1" type="ORF">PAN31108_00011</name>
</gene>
<dbReference type="GO" id="GO:0005737">
    <property type="term" value="C:cytoplasm"/>
    <property type="evidence" value="ECO:0007669"/>
    <property type="project" value="TreeGrafter"/>
</dbReference>
<dbReference type="PANTHER" id="PTHR48094">
    <property type="entry name" value="PROTEIN/NUCLEIC ACID DEGLYCASE DJ-1-RELATED"/>
    <property type="match status" value="1"/>
</dbReference>
<dbReference type="GO" id="GO:0019172">
    <property type="term" value="F:glyoxalase III activity"/>
    <property type="evidence" value="ECO:0007669"/>
    <property type="project" value="TreeGrafter"/>
</dbReference>
<name>A0A5E4RAF9_9BURK</name>